<comment type="caution">
    <text evidence="1">The sequence shown here is derived from an EMBL/GenBank/DDBJ whole genome shotgun (WGS) entry which is preliminary data.</text>
</comment>
<reference evidence="1" key="1">
    <citation type="submission" date="2023-06" db="EMBL/GenBank/DDBJ databases">
        <authorList>
            <consortium name="Lawrence Berkeley National Laboratory"/>
            <person name="Ahrendt S."/>
            <person name="Sahu N."/>
            <person name="Indic B."/>
            <person name="Wong-Bajracharya J."/>
            <person name="Merenyi Z."/>
            <person name="Ke H.-M."/>
            <person name="Monk M."/>
            <person name="Kocsube S."/>
            <person name="Drula E."/>
            <person name="Lipzen A."/>
            <person name="Balint B."/>
            <person name="Henrissat B."/>
            <person name="Andreopoulos B."/>
            <person name="Martin F.M."/>
            <person name="Harder C.B."/>
            <person name="Rigling D."/>
            <person name="Ford K.L."/>
            <person name="Foster G.D."/>
            <person name="Pangilinan J."/>
            <person name="Papanicolaou A."/>
            <person name="Barry K."/>
            <person name="LaButti K."/>
            <person name="Viragh M."/>
            <person name="Koriabine M."/>
            <person name="Yan M."/>
            <person name="Riley R."/>
            <person name="Champramary S."/>
            <person name="Plett K.L."/>
            <person name="Tsai I.J."/>
            <person name="Slot J."/>
            <person name="Sipos G."/>
            <person name="Plett J."/>
            <person name="Nagy L.G."/>
            <person name="Grigoriev I.V."/>
        </authorList>
    </citation>
    <scope>NUCLEOTIDE SEQUENCE</scope>
    <source>
        <strain evidence="1">CCBAS 213</strain>
    </source>
</reference>
<dbReference type="AlphaFoldDB" id="A0AA39T7U4"/>
<keyword evidence="2" id="KW-1185">Reference proteome</keyword>
<accession>A0AA39T7U4</accession>
<dbReference type="EMBL" id="JAUEPS010000001">
    <property type="protein sequence ID" value="KAK0470471.1"/>
    <property type="molecule type" value="Genomic_DNA"/>
</dbReference>
<sequence length="121" mass="13675">MVASKLSLAFSDSVVKRALQSLVCTAPVSRRSPPASEKTSIYRARSSEELDLKKCDWVKKDLAHRSVIGLWAIKWIMREVLLRVRRAASIWRCLLRGLVAEPIDRVLVMQSLARGNAVWAM</sequence>
<evidence type="ECO:0000313" key="2">
    <source>
        <dbReference type="Proteomes" id="UP001175211"/>
    </source>
</evidence>
<dbReference type="RefSeq" id="XP_060340264.1">
    <property type="nucleotide sequence ID" value="XM_060469149.1"/>
</dbReference>
<organism evidence="1 2">
    <name type="scientific">Armillaria tabescens</name>
    <name type="common">Ringless honey mushroom</name>
    <name type="synonym">Agaricus tabescens</name>
    <dbReference type="NCBI Taxonomy" id="1929756"/>
    <lineage>
        <taxon>Eukaryota</taxon>
        <taxon>Fungi</taxon>
        <taxon>Dikarya</taxon>
        <taxon>Basidiomycota</taxon>
        <taxon>Agaricomycotina</taxon>
        <taxon>Agaricomycetes</taxon>
        <taxon>Agaricomycetidae</taxon>
        <taxon>Agaricales</taxon>
        <taxon>Marasmiineae</taxon>
        <taxon>Physalacriaceae</taxon>
        <taxon>Desarmillaria</taxon>
    </lineage>
</organism>
<name>A0AA39T7U4_ARMTA</name>
<dbReference type="Proteomes" id="UP001175211">
    <property type="component" value="Unassembled WGS sequence"/>
</dbReference>
<protein>
    <submittedName>
        <fullName evidence="1">Uncharacterized protein</fullName>
    </submittedName>
</protein>
<proteinExistence type="predicted"/>
<gene>
    <name evidence="1" type="ORF">EV420DRAFT_1473527</name>
</gene>
<dbReference type="GeneID" id="85352697"/>
<evidence type="ECO:0000313" key="1">
    <source>
        <dbReference type="EMBL" id="KAK0470471.1"/>
    </source>
</evidence>